<keyword evidence="4 13" id="KW-0808">Transferase</keyword>
<name>A0A5N1IUH5_9BACT</name>
<dbReference type="InterPro" id="IPR011037">
    <property type="entry name" value="Pyrv_Knase-like_insert_dom_sf"/>
</dbReference>
<keyword evidence="11 16" id="KW-0670">Pyruvate</keyword>
<dbReference type="GO" id="GO:0000287">
    <property type="term" value="F:magnesium ion binding"/>
    <property type="evidence" value="ECO:0007669"/>
    <property type="project" value="UniProtKB-UniRule"/>
</dbReference>
<dbReference type="EC" id="2.7.1.40" evidence="3 12"/>
<evidence type="ECO:0000256" key="6">
    <source>
        <dbReference type="ARBA" id="ARBA00022741"/>
    </source>
</evidence>
<feature type="domain" description="Pyruvate kinase barrel" evidence="14">
    <location>
        <begin position="6"/>
        <end position="327"/>
    </location>
</feature>
<dbReference type="Gene3D" id="3.20.20.60">
    <property type="entry name" value="Phosphoenolpyruvate-binding domains"/>
    <property type="match status" value="1"/>
</dbReference>
<dbReference type="InterPro" id="IPR040442">
    <property type="entry name" value="Pyrv_kinase-like_dom_sf"/>
</dbReference>
<dbReference type="FunFam" id="2.40.33.10:FF:000001">
    <property type="entry name" value="Pyruvate kinase"/>
    <property type="match status" value="1"/>
</dbReference>
<evidence type="ECO:0000256" key="5">
    <source>
        <dbReference type="ARBA" id="ARBA00022723"/>
    </source>
</evidence>
<dbReference type="Gene3D" id="2.40.33.10">
    <property type="entry name" value="PK beta-barrel domain-like"/>
    <property type="match status" value="1"/>
</dbReference>
<protein>
    <recommendedName>
        <fullName evidence="3 12">Pyruvate kinase</fullName>
        <ecNumber evidence="3 12">2.7.1.40</ecNumber>
    </recommendedName>
</protein>
<dbReference type="NCBIfam" id="NF004978">
    <property type="entry name" value="PRK06354.1"/>
    <property type="match status" value="1"/>
</dbReference>
<evidence type="ECO:0000256" key="13">
    <source>
        <dbReference type="RuleBase" id="RU000504"/>
    </source>
</evidence>
<dbReference type="SUPFAM" id="SSF52935">
    <property type="entry name" value="PK C-terminal domain-like"/>
    <property type="match status" value="1"/>
</dbReference>
<evidence type="ECO:0000256" key="12">
    <source>
        <dbReference type="NCBIfam" id="TIGR01064"/>
    </source>
</evidence>
<dbReference type="Proteomes" id="UP000326570">
    <property type="component" value="Unassembled WGS sequence"/>
</dbReference>
<dbReference type="InterPro" id="IPR015793">
    <property type="entry name" value="Pyrv_Knase_brl"/>
</dbReference>
<evidence type="ECO:0000256" key="11">
    <source>
        <dbReference type="ARBA" id="ARBA00023317"/>
    </source>
</evidence>
<gene>
    <name evidence="16" type="primary">pyk</name>
    <name evidence="16" type="ORF">F0P94_10070</name>
</gene>
<keyword evidence="5" id="KW-0479">Metal-binding</keyword>
<comment type="catalytic activity">
    <reaction evidence="13">
        <text>pyruvate + ATP = phosphoenolpyruvate + ADP + H(+)</text>
        <dbReference type="Rhea" id="RHEA:18157"/>
        <dbReference type="ChEBI" id="CHEBI:15361"/>
        <dbReference type="ChEBI" id="CHEBI:15378"/>
        <dbReference type="ChEBI" id="CHEBI:30616"/>
        <dbReference type="ChEBI" id="CHEBI:58702"/>
        <dbReference type="ChEBI" id="CHEBI:456216"/>
        <dbReference type="EC" id="2.7.1.40"/>
    </reaction>
</comment>
<dbReference type="Pfam" id="PF02887">
    <property type="entry name" value="PK_C"/>
    <property type="match status" value="1"/>
</dbReference>
<evidence type="ECO:0000313" key="16">
    <source>
        <dbReference type="EMBL" id="KAA9333591.1"/>
    </source>
</evidence>
<comment type="similarity">
    <text evidence="2 13">Belongs to the pyruvate kinase family.</text>
</comment>
<evidence type="ECO:0000256" key="8">
    <source>
        <dbReference type="ARBA" id="ARBA00022840"/>
    </source>
</evidence>
<dbReference type="GO" id="GO:0016301">
    <property type="term" value="F:kinase activity"/>
    <property type="evidence" value="ECO:0007669"/>
    <property type="project" value="UniProtKB-KW"/>
</dbReference>
<keyword evidence="10 13" id="KW-0324">Glycolysis</keyword>
<proteinExistence type="inferred from homology"/>
<dbReference type="GO" id="GO:0005524">
    <property type="term" value="F:ATP binding"/>
    <property type="evidence" value="ECO:0007669"/>
    <property type="project" value="UniProtKB-KW"/>
</dbReference>
<comment type="caution">
    <text evidence="16">The sequence shown here is derived from an EMBL/GenBank/DDBJ whole genome shotgun (WGS) entry which is preliminary data.</text>
</comment>
<dbReference type="GO" id="GO:0030955">
    <property type="term" value="F:potassium ion binding"/>
    <property type="evidence" value="ECO:0007669"/>
    <property type="project" value="UniProtKB-UniRule"/>
</dbReference>
<evidence type="ECO:0000313" key="17">
    <source>
        <dbReference type="Proteomes" id="UP000326570"/>
    </source>
</evidence>
<evidence type="ECO:0000256" key="2">
    <source>
        <dbReference type="ARBA" id="ARBA00008663"/>
    </source>
</evidence>
<dbReference type="UniPathway" id="UPA00109">
    <property type="reaction ID" value="UER00188"/>
</dbReference>
<dbReference type="AlphaFoldDB" id="A0A5N1IUH5"/>
<keyword evidence="9 13" id="KW-0460">Magnesium</keyword>
<evidence type="ECO:0000256" key="10">
    <source>
        <dbReference type="ARBA" id="ARBA00023152"/>
    </source>
</evidence>
<feature type="domain" description="Pyruvate kinase C-terminal" evidence="15">
    <location>
        <begin position="360"/>
        <end position="473"/>
    </location>
</feature>
<dbReference type="GO" id="GO:0004743">
    <property type="term" value="F:pyruvate kinase activity"/>
    <property type="evidence" value="ECO:0007669"/>
    <property type="project" value="UniProtKB-UniRule"/>
</dbReference>
<evidence type="ECO:0000256" key="3">
    <source>
        <dbReference type="ARBA" id="ARBA00012142"/>
    </source>
</evidence>
<comment type="pathway">
    <text evidence="1 13">Carbohydrate degradation; glycolysis; pyruvate from D-glyceraldehyde 3-phosphate: step 5/5.</text>
</comment>
<dbReference type="EMBL" id="VTWT01000005">
    <property type="protein sequence ID" value="KAA9333591.1"/>
    <property type="molecule type" value="Genomic_DNA"/>
</dbReference>
<dbReference type="SUPFAM" id="SSF51621">
    <property type="entry name" value="Phosphoenolpyruvate/pyruvate domain"/>
    <property type="match status" value="1"/>
</dbReference>
<dbReference type="InterPro" id="IPR015806">
    <property type="entry name" value="Pyrv_Knase_insert_dom_sf"/>
</dbReference>
<evidence type="ECO:0000256" key="7">
    <source>
        <dbReference type="ARBA" id="ARBA00022777"/>
    </source>
</evidence>
<keyword evidence="7 13" id="KW-0418">Kinase</keyword>
<evidence type="ECO:0000259" key="14">
    <source>
        <dbReference type="Pfam" id="PF00224"/>
    </source>
</evidence>
<dbReference type="Pfam" id="PF00224">
    <property type="entry name" value="PK"/>
    <property type="match status" value="1"/>
</dbReference>
<evidence type="ECO:0000256" key="9">
    <source>
        <dbReference type="ARBA" id="ARBA00022842"/>
    </source>
</evidence>
<keyword evidence="8" id="KW-0067">ATP-binding</keyword>
<keyword evidence="6" id="KW-0547">Nucleotide-binding</keyword>
<dbReference type="SUPFAM" id="SSF50800">
    <property type="entry name" value="PK beta-barrel domain-like"/>
    <property type="match status" value="1"/>
</dbReference>
<dbReference type="InterPro" id="IPR036918">
    <property type="entry name" value="Pyrv_Knase_C_sf"/>
</dbReference>
<dbReference type="InterPro" id="IPR015813">
    <property type="entry name" value="Pyrv/PenolPyrv_kinase-like_dom"/>
</dbReference>
<dbReference type="Gene3D" id="3.40.1380.20">
    <property type="entry name" value="Pyruvate kinase, C-terminal domain"/>
    <property type="match status" value="1"/>
</dbReference>
<sequence length="477" mass="52898">MEIKFNKTKIIATVGPASNTYETLFALIKEGVDVFRLNFSHGTHEDHLKVIKTVRQINEEHGMNICLMQDLQGPKIRLGDIENGSLEIVPGQRLKIVCEDVIGVPGRLSTIYTDLAKDVRVGDTILIDDGKLELRVVNTDHDKEVEAEVIYGGTVKPRKGINLPHSKVSAPSLTEKDLRDLEFGLTHDVEWVALSFVRKVEDIIALREKIDASGRDTRIIAKIEKPEAIKNIDGIIQVCDAIMVARGDLGVEVGMEDVPMIQKNLVEKAICNGRPVIIATQMMESMINSPRPTRAETNDIANAVIDGADALMLSAETASGMYPVETIRSMNRTIQSVETHADIFHKNFVFNPQSDTFYNDSIVANAVNLCRDTEANALVGLSKSGYTAFQIAKHRPKADIFIFTDNRRLLNVLNLLWGVRGFYYDKFSTSSTDQTVIDVKEQLIASGHLKPGDIFINTGSMPINAQKKTNMIKLSIV</sequence>
<accession>A0A5N1IUH5</accession>
<evidence type="ECO:0000259" key="15">
    <source>
        <dbReference type="Pfam" id="PF02887"/>
    </source>
</evidence>
<organism evidence="16 17">
    <name type="scientific">Adhaeribacter soli</name>
    <dbReference type="NCBI Taxonomy" id="2607655"/>
    <lineage>
        <taxon>Bacteria</taxon>
        <taxon>Pseudomonadati</taxon>
        <taxon>Bacteroidota</taxon>
        <taxon>Cytophagia</taxon>
        <taxon>Cytophagales</taxon>
        <taxon>Hymenobacteraceae</taxon>
        <taxon>Adhaeribacter</taxon>
    </lineage>
</organism>
<reference evidence="16 17" key="1">
    <citation type="submission" date="2019-09" db="EMBL/GenBank/DDBJ databases">
        <title>Genome sequence of Adhaeribacter sp. M2.</title>
        <authorList>
            <person name="Srinivasan S."/>
        </authorList>
    </citation>
    <scope>NUCLEOTIDE SEQUENCE [LARGE SCALE GENOMIC DNA]</scope>
    <source>
        <strain evidence="16 17">M2</strain>
    </source>
</reference>
<dbReference type="NCBIfam" id="TIGR01064">
    <property type="entry name" value="pyruv_kin"/>
    <property type="match status" value="1"/>
</dbReference>
<evidence type="ECO:0000256" key="1">
    <source>
        <dbReference type="ARBA" id="ARBA00004997"/>
    </source>
</evidence>
<dbReference type="InterPro" id="IPR015795">
    <property type="entry name" value="Pyrv_Knase_C"/>
</dbReference>
<dbReference type="PANTHER" id="PTHR11817">
    <property type="entry name" value="PYRUVATE KINASE"/>
    <property type="match status" value="1"/>
</dbReference>
<dbReference type="NCBIfam" id="NF004491">
    <property type="entry name" value="PRK05826.1"/>
    <property type="match status" value="1"/>
</dbReference>
<keyword evidence="17" id="KW-1185">Reference proteome</keyword>
<dbReference type="RefSeq" id="WP_150903758.1">
    <property type="nucleotide sequence ID" value="NZ_VTWT01000005.1"/>
</dbReference>
<evidence type="ECO:0000256" key="4">
    <source>
        <dbReference type="ARBA" id="ARBA00022679"/>
    </source>
</evidence>
<dbReference type="PRINTS" id="PR01050">
    <property type="entry name" value="PYRUVTKNASE"/>
</dbReference>
<dbReference type="InterPro" id="IPR001697">
    <property type="entry name" value="Pyr_Knase"/>
</dbReference>